<accession>A0A0U5BKC6</accession>
<feature type="region of interest" description="Disordered" evidence="1">
    <location>
        <begin position="123"/>
        <end position="150"/>
    </location>
</feature>
<dbReference type="AlphaFoldDB" id="A0A0U5BKC6"/>
<feature type="non-terminal residue" evidence="2">
    <location>
        <position position="1"/>
    </location>
</feature>
<protein>
    <submittedName>
        <fullName evidence="2">Elastin b</fullName>
    </submittedName>
</protein>
<sequence length="165" mass="21839">IRKNKTFKIWLWRRCLWCRRLGRRPRSWRSWSSVRWLWSWRIWPWWNGTWLFWLWDRRCWTWWPWTRVCWTRWDRRIWSWWSNKKAFKVWLRFIFGWHWIWARWRSRSFPWHSNRRCGWRRPRKCSGRNRRGRRSWKNKPRNNRGSRWPPRGGWHWGSGWWNLSS</sequence>
<name>A0A0U5BKC6_ORYLA</name>
<feature type="non-terminal residue" evidence="2">
    <location>
        <position position="165"/>
    </location>
</feature>
<feature type="compositionally biased region" description="Basic residues" evidence="1">
    <location>
        <begin position="123"/>
        <end position="144"/>
    </location>
</feature>
<organism evidence="2">
    <name type="scientific">Oryzias latipes</name>
    <name type="common">Japanese rice fish</name>
    <name type="synonym">Japanese killifish</name>
    <dbReference type="NCBI Taxonomy" id="8090"/>
    <lineage>
        <taxon>Eukaryota</taxon>
        <taxon>Metazoa</taxon>
        <taxon>Chordata</taxon>
        <taxon>Craniata</taxon>
        <taxon>Vertebrata</taxon>
        <taxon>Euteleostomi</taxon>
        <taxon>Actinopterygii</taxon>
        <taxon>Neopterygii</taxon>
        <taxon>Teleostei</taxon>
        <taxon>Neoteleostei</taxon>
        <taxon>Acanthomorphata</taxon>
        <taxon>Ovalentaria</taxon>
        <taxon>Atherinomorphae</taxon>
        <taxon>Beloniformes</taxon>
        <taxon>Adrianichthyidae</taxon>
        <taxon>Oryziinae</taxon>
        <taxon>Oryzias</taxon>
    </lineage>
</organism>
<dbReference type="EMBL" id="LC099969">
    <property type="protein sequence ID" value="BAU33566.1"/>
    <property type="molecule type" value="mRNA"/>
</dbReference>
<reference evidence="2" key="1">
    <citation type="journal article" date="2016" name="Nat. Commun.">
        <title>Evolution of the fish heart by sub/neofunctionalization of an elastin gene.</title>
        <authorList>
            <person name="Moriyama Y."/>
            <person name="Ito F."/>
            <person name="Takeda H."/>
            <person name="Yano T."/>
            <person name="Okabe M."/>
            <person name="Kuraku S."/>
            <person name="Keeley F.W."/>
            <person name="Koshiba-Takeuchi K."/>
        </authorList>
    </citation>
    <scope>NUCLEOTIDE SEQUENCE</scope>
</reference>
<proteinExistence type="evidence at transcript level"/>
<evidence type="ECO:0000313" key="2">
    <source>
        <dbReference type="EMBL" id="BAU33566.1"/>
    </source>
</evidence>
<evidence type="ECO:0000256" key="1">
    <source>
        <dbReference type="SAM" id="MobiDB-lite"/>
    </source>
</evidence>